<organism evidence="1">
    <name type="scientific">marine sediment metagenome</name>
    <dbReference type="NCBI Taxonomy" id="412755"/>
    <lineage>
        <taxon>unclassified sequences</taxon>
        <taxon>metagenomes</taxon>
        <taxon>ecological metagenomes</taxon>
    </lineage>
</organism>
<proteinExistence type="predicted"/>
<dbReference type="EMBL" id="LAZR01062900">
    <property type="protein sequence ID" value="KKK60574.1"/>
    <property type="molecule type" value="Genomic_DNA"/>
</dbReference>
<evidence type="ECO:0000313" key="1">
    <source>
        <dbReference type="EMBL" id="KKK60574.1"/>
    </source>
</evidence>
<sequence>MEQSQAGIENAIVVAGGVELAWHVAAVV</sequence>
<feature type="non-terminal residue" evidence="1">
    <location>
        <position position="28"/>
    </location>
</feature>
<reference evidence="1" key="1">
    <citation type="journal article" date="2015" name="Nature">
        <title>Complex archaea that bridge the gap between prokaryotes and eukaryotes.</title>
        <authorList>
            <person name="Spang A."/>
            <person name="Saw J.H."/>
            <person name="Jorgensen S.L."/>
            <person name="Zaremba-Niedzwiedzka K."/>
            <person name="Martijn J."/>
            <person name="Lind A.E."/>
            <person name="van Eijk R."/>
            <person name="Schleper C."/>
            <person name="Guy L."/>
            <person name="Ettema T.J."/>
        </authorList>
    </citation>
    <scope>NUCLEOTIDE SEQUENCE</scope>
</reference>
<name>A0A0F8Z2C3_9ZZZZ</name>
<dbReference type="AlphaFoldDB" id="A0A0F8Z2C3"/>
<comment type="caution">
    <text evidence="1">The sequence shown here is derived from an EMBL/GenBank/DDBJ whole genome shotgun (WGS) entry which is preliminary data.</text>
</comment>
<accession>A0A0F8Z2C3</accession>
<protein>
    <submittedName>
        <fullName evidence="1">Uncharacterized protein</fullName>
    </submittedName>
</protein>
<gene>
    <name evidence="1" type="ORF">LCGC14_3022980</name>
</gene>